<protein>
    <submittedName>
        <fullName evidence="3">Conserved transmembrane alanine rich domain protein</fullName>
    </submittedName>
</protein>
<evidence type="ECO:0000256" key="1">
    <source>
        <dbReference type="SAM" id="MobiDB-lite"/>
    </source>
</evidence>
<dbReference type="EMBL" id="JAOB01000006">
    <property type="protein sequence ID" value="EUA76409.1"/>
    <property type="molecule type" value="Genomic_DNA"/>
</dbReference>
<sequence length="300" mass="31407">MAGCCCVKRSTSRHPKACTGRRHRVGCARAVASACGSGQPPQQVDELDAQSRQARHDSELATAAAAGAPPQMAAALKQVAAERARHAVALDTEIARVSGRTPASSSASPSPTPTQAAAPPPLTEVLNSLRASADSATRLATASSGYRRGCWLPSPPHARRPTRSRWRRKGNGVTSAEPTQATDASSRSGDPEDAALCDALATEHAVVYGYGIVSAHTTPDLNAMVAAALREHRRRRDAVIAMLAAQSVTGPVAAAGYQLPIPVNNATDAARLAVRMENDAAAAWRWWSSRPRPPITGRSP</sequence>
<gene>
    <name evidence="3" type="ORF">I553_7478</name>
</gene>
<feature type="region of interest" description="Disordered" evidence="1">
    <location>
        <begin position="146"/>
        <end position="191"/>
    </location>
</feature>
<feature type="compositionally biased region" description="Basic residues" evidence="1">
    <location>
        <begin position="157"/>
        <end position="170"/>
    </location>
</feature>
<feature type="domain" description="DUF4439" evidence="2">
    <location>
        <begin position="195"/>
        <end position="286"/>
    </location>
</feature>
<dbReference type="InterPro" id="IPR012347">
    <property type="entry name" value="Ferritin-like"/>
</dbReference>
<organism evidence="3">
    <name type="scientific">Mycobacterium xenopi 4042</name>
    <dbReference type="NCBI Taxonomy" id="1299334"/>
    <lineage>
        <taxon>Bacteria</taxon>
        <taxon>Bacillati</taxon>
        <taxon>Actinomycetota</taxon>
        <taxon>Actinomycetes</taxon>
        <taxon>Mycobacteriales</taxon>
        <taxon>Mycobacteriaceae</taxon>
        <taxon>Mycobacterium</taxon>
    </lineage>
</organism>
<comment type="caution">
    <text evidence="3">The sequence shown here is derived from an EMBL/GenBank/DDBJ whole genome shotgun (WGS) entry which is preliminary data.</text>
</comment>
<keyword evidence="3" id="KW-0472">Membrane</keyword>
<feature type="region of interest" description="Disordered" evidence="1">
    <location>
        <begin position="93"/>
        <end position="120"/>
    </location>
</feature>
<reference evidence="3" key="1">
    <citation type="submission" date="2014-01" db="EMBL/GenBank/DDBJ databases">
        <authorList>
            <person name="Brown-Elliot B."/>
            <person name="Wallace R."/>
            <person name="Lenaerts A."/>
            <person name="Ordway D."/>
            <person name="DeGroote M.A."/>
            <person name="Parker T."/>
            <person name="Sizemore C."/>
            <person name="Tallon L.J."/>
            <person name="Sadzewicz L.K."/>
            <person name="Sengamalay N."/>
            <person name="Fraser C.M."/>
            <person name="Hine E."/>
            <person name="Shefchek K.A."/>
            <person name="Das S.P."/>
            <person name="Tettelin H."/>
        </authorList>
    </citation>
    <scope>NUCLEOTIDE SEQUENCE [LARGE SCALE GENOMIC DNA]</scope>
    <source>
        <strain evidence="3">4042</strain>
    </source>
</reference>
<feature type="region of interest" description="Disordered" evidence="1">
    <location>
        <begin position="34"/>
        <end position="67"/>
    </location>
</feature>
<evidence type="ECO:0000313" key="3">
    <source>
        <dbReference type="EMBL" id="EUA76409.1"/>
    </source>
</evidence>
<accession>X8E752</accession>
<dbReference type="Gene3D" id="1.20.1260.10">
    <property type="match status" value="1"/>
</dbReference>
<proteinExistence type="predicted"/>
<dbReference type="InterPro" id="IPR009078">
    <property type="entry name" value="Ferritin-like_SF"/>
</dbReference>
<dbReference type="CDD" id="cd00657">
    <property type="entry name" value="Ferritin_like"/>
    <property type="match status" value="1"/>
</dbReference>
<feature type="compositionally biased region" description="Low complexity" evidence="1">
    <location>
        <begin position="101"/>
        <end position="117"/>
    </location>
</feature>
<dbReference type="InterPro" id="IPR029447">
    <property type="entry name" value="DUF4439"/>
</dbReference>
<dbReference type="Pfam" id="PF14530">
    <property type="entry name" value="DUF4439"/>
    <property type="match status" value="1"/>
</dbReference>
<dbReference type="SUPFAM" id="SSF47240">
    <property type="entry name" value="Ferritin-like"/>
    <property type="match status" value="1"/>
</dbReference>
<dbReference type="PATRIC" id="fig|1299334.3.peg.498"/>
<name>X8E752_MYCXE</name>
<feature type="compositionally biased region" description="Polar residues" evidence="1">
    <location>
        <begin position="172"/>
        <end position="188"/>
    </location>
</feature>
<evidence type="ECO:0000259" key="2">
    <source>
        <dbReference type="Pfam" id="PF14530"/>
    </source>
</evidence>
<dbReference type="AlphaFoldDB" id="X8E752"/>
<keyword evidence="3" id="KW-0812">Transmembrane</keyword>